<evidence type="ECO:0000256" key="1">
    <source>
        <dbReference type="SAM" id="MobiDB-lite"/>
    </source>
</evidence>
<feature type="region of interest" description="Disordered" evidence="1">
    <location>
        <begin position="1"/>
        <end position="50"/>
    </location>
</feature>
<dbReference type="Pfam" id="PF20062">
    <property type="entry name" value="DUF6461"/>
    <property type="match status" value="1"/>
</dbReference>
<accession>A0ABP5VK32</accession>
<reference evidence="3" key="1">
    <citation type="journal article" date="2019" name="Int. J. Syst. Evol. Microbiol.">
        <title>The Global Catalogue of Microorganisms (GCM) 10K type strain sequencing project: providing services to taxonomists for standard genome sequencing and annotation.</title>
        <authorList>
            <consortium name="The Broad Institute Genomics Platform"/>
            <consortium name="The Broad Institute Genome Sequencing Center for Infectious Disease"/>
            <person name="Wu L."/>
            <person name="Ma J."/>
        </authorList>
    </citation>
    <scope>NUCLEOTIDE SEQUENCE [LARGE SCALE GENOMIC DNA]</scope>
    <source>
        <strain evidence="3">JCM 6921</strain>
    </source>
</reference>
<keyword evidence="3" id="KW-1185">Reference proteome</keyword>
<organism evidence="2 3">
    <name type="scientific">Streptomyces glaucosporus</name>
    <dbReference type="NCBI Taxonomy" id="284044"/>
    <lineage>
        <taxon>Bacteria</taxon>
        <taxon>Bacillati</taxon>
        <taxon>Actinomycetota</taxon>
        <taxon>Actinomycetes</taxon>
        <taxon>Kitasatosporales</taxon>
        <taxon>Streptomycetaceae</taxon>
        <taxon>Streptomyces</taxon>
    </lineage>
</organism>
<dbReference type="Proteomes" id="UP001500058">
    <property type="component" value="Unassembled WGS sequence"/>
</dbReference>
<name>A0ABP5VK32_9ACTN</name>
<gene>
    <name evidence="2" type="ORF">GCM10010420_36360</name>
</gene>
<evidence type="ECO:0000313" key="3">
    <source>
        <dbReference type="Proteomes" id="UP001500058"/>
    </source>
</evidence>
<proteinExistence type="predicted"/>
<dbReference type="RefSeq" id="WP_344632108.1">
    <property type="nucleotide sequence ID" value="NZ_BAAATJ010000017.1"/>
</dbReference>
<evidence type="ECO:0000313" key="2">
    <source>
        <dbReference type="EMBL" id="GAA2405375.1"/>
    </source>
</evidence>
<comment type="caution">
    <text evidence="2">The sequence shown here is derived from an EMBL/GenBank/DDBJ whole genome shotgun (WGS) entry which is preliminary data.</text>
</comment>
<protein>
    <submittedName>
        <fullName evidence="2">Uncharacterized protein</fullName>
    </submittedName>
</protein>
<feature type="compositionally biased region" description="Basic and acidic residues" evidence="1">
    <location>
        <begin position="1"/>
        <end position="18"/>
    </location>
</feature>
<dbReference type="EMBL" id="BAAATJ010000017">
    <property type="protein sequence ID" value="GAA2405375.1"/>
    <property type="molecule type" value="Genomic_DNA"/>
</dbReference>
<dbReference type="InterPro" id="IPR045592">
    <property type="entry name" value="DUF6461"/>
</dbReference>
<sequence length="50" mass="5293">MRGDGGLRTHAEWPRERTGGTPDALVDAMSRVGFGPGDEEDDPGTPDGRP</sequence>